<dbReference type="PANTHER" id="PTHR43775">
    <property type="entry name" value="FATTY ACID SYNTHASE"/>
    <property type="match status" value="1"/>
</dbReference>
<dbReference type="PROSITE" id="PS00606">
    <property type="entry name" value="KS3_1"/>
    <property type="match status" value="1"/>
</dbReference>
<dbReference type="InterPro" id="IPR020841">
    <property type="entry name" value="PKS_Beta-ketoAc_synthase_dom"/>
</dbReference>
<dbReference type="GO" id="GO:0004312">
    <property type="term" value="F:fatty acid synthase activity"/>
    <property type="evidence" value="ECO:0007669"/>
    <property type="project" value="TreeGrafter"/>
</dbReference>
<name>A0A0D2LLJ9_9CHLO</name>
<dbReference type="InterPro" id="IPR049551">
    <property type="entry name" value="PKS_DH_C"/>
</dbReference>
<keyword evidence="3" id="KW-0808">Transferase</keyword>
<dbReference type="InterPro" id="IPR014031">
    <property type="entry name" value="Ketoacyl_synth_C"/>
</dbReference>
<evidence type="ECO:0000256" key="3">
    <source>
        <dbReference type="ARBA" id="ARBA00022679"/>
    </source>
</evidence>
<dbReference type="InterPro" id="IPR042104">
    <property type="entry name" value="PKS_dehydratase_sf"/>
</dbReference>
<dbReference type="SUPFAM" id="SSF53901">
    <property type="entry name" value="Thiolase-like"/>
    <property type="match status" value="1"/>
</dbReference>
<gene>
    <name evidence="6" type="ORF">MNEG_0724</name>
</gene>
<dbReference type="RefSeq" id="XP_013906248.1">
    <property type="nucleotide sequence ID" value="XM_014050794.1"/>
</dbReference>
<organism evidence="6 7">
    <name type="scientific">Monoraphidium neglectum</name>
    <dbReference type="NCBI Taxonomy" id="145388"/>
    <lineage>
        <taxon>Eukaryota</taxon>
        <taxon>Viridiplantae</taxon>
        <taxon>Chlorophyta</taxon>
        <taxon>core chlorophytes</taxon>
        <taxon>Chlorophyceae</taxon>
        <taxon>CS clade</taxon>
        <taxon>Sphaeropleales</taxon>
        <taxon>Selenastraceae</taxon>
        <taxon>Monoraphidium</taxon>
    </lineage>
</organism>
<dbReference type="EMBL" id="KK100281">
    <property type="protein sequence ID" value="KIZ07229.1"/>
    <property type="molecule type" value="Genomic_DNA"/>
</dbReference>
<dbReference type="InterPro" id="IPR018201">
    <property type="entry name" value="Ketoacyl_synth_AS"/>
</dbReference>
<dbReference type="PANTHER" id="PTHR43775:SF37">
    <property type="entry name" value="SI:DKEY-61P9.11"/>
    <property type="match status" value="1"/>
</dbReference>
<dbReference type="GO" id="GO:0006633">
    <property type="term" value="P:fatty acid biosynthetic process"/>
    <property type="evidence" value="ECO:0007669"/>
    <property type="project" value="InterPro"/>
</dbReference>
<dbReference type="GeneID" id="25726842"/>
<protein>
    <submittedName>
        <fullName evidence="6">Phenolpthiocerol synthesis polyketide synthase ppsA</fullName>
    </submittedName>
</protein>
<dbReference type="GO" id="GO:0004315">
    <property type="term" value="F:3-oxoacyl-[acyl-carrier-protein] synthase activity"/>
    <property type="evidence" value="ECO:0007669"/>
    <property type="project" value="InterPro"/>
</dbReference>
<feature type="region of interest" description="Disordered" evidence="4">
    <location>
        <begin position="1341"/>
        <end position="1368"/>
    </location>
</feature>
<dbReference type="SMART" id="SM00827">
    <property type="entry name" value="PKS_AT"/>
    <property type="match status" value="1"/>
</dbReference>
<keyword evidence="2" id="KW-0597">Phosphoprotein</keyword>
<sequence length="1430" mass="143361">MALAATPPHLAAVGVACRLPGAVDSPAALLDFLAAKRCALSPVPPGRYPPGSLSPAASALRLGALAEGASQALDHRFFRISPAAVGEIDPQQRMALEVTYEALQDAGLSMESMRGLDVGVFAGVGLPEFPIHKGSQPGAVGTIAGTYGCFVANRVSHFFDFTGPSVAVDTACSSSLTALHMAANSLRVGDCSAAVVIGTNTLLSSYLLMTSLASGAISPTGESRPFDAAANGFVRAEGAVAILLMPVGQCRPRLAAALSGAALRPYGYIVGSGAGADGAKPSAVAPSAVAQQRLMQQVHERAGVDPADVCYMEAHATGTPVGDPIEAASIGAVLGCSGRTTPLPIGSLKGNLGHLESAAGLAGLVKVLLMARHRLLLPSGSFSKWSPKIDATRLNLRVVTEVEPLVLPPGSLAFIGINSFGMGGANAYAIVQGPEEGEQLQLAAGAAAGKDGFIKTVPRESRPPQSPLLLLPLAAHDASLLAPYQRRWAEFAAAGGDVNTAARAHHRAAALGLRHRAALLLPAAPPTPDDLVTVTAAPGLAPASTRSALPRVGVVFCGQGTHSPAMGGELWTHLPAFRAGALEFATAYPGPPLLLPERDWPPPAAAAAASPGLPFAPAVAAALAAPPDSGDLRLTLPAIMMVGYAQWRLLSALGLRCAAAAGHSAGEMLAALAAGEIDLQRLCQLTYARAEALARLPTSGGMAAVSGPRADFTVSGAAAAVAAFAAAAGAAGLRARQLPGARAFHHGPSVAAVRGTFFTALEQVGWSEQPEAPLPLTGAATAATGGAAPAFCAAVEADGGPHGTCCRSAERWWQQLLLPVDFEAALSGLRAASCDVVIELGPRSVLRGYAAAALPDAATLALVRGPGRGSELRDAFEAVARVWLGGAEGFAVHRPLLLGGPGDGPRALELRRSATGGTSFHVAAAAAGEPLASCHAAAPDAGAAGWRHAGRVDELLGLASATDTAAAAAAAGLRPLAARAFYDYLTEFTPYHYAPAFRRVASLAVADGSACAALSPRPADGGGDGGAGAGGGTSAAAAPLLDAALLDGALQAAIAALPMPTTEAYLLPAGAALAAAWPAALTAEAPPPNAALRAAAAVCEPVPGQRGERRVDVLLVVNEAALHELRHVPAPPPPLGTAAAPPPGAAAWLGPEGILDALVPAERRGGSSGAADLLFSSEDSNTTTTSGVVGGGADIALLPELRAGRVQLVVDARSSVEQLVAAWGAAPTGTAFVVLLLPPHGLEAHRLLGFCRAARVEAPGRALHCLAVVQPPGSGGLSRSALSAVGALCLRAPFGQEPELVVAADGGACWAPRLRPLRLPAAAGQLVQTVVPATAEVSQIDAGGVPNPPAGPEAVAAPSPHTAPAADPDGWSGDGAPAAAGVVDGSRTTWELCITSPGQLSSAGFVETQIPPLRDGEVLIEVAGIGLNFR</sequence>
<keyword evidence="7" id="KW-1185">Reference proteome</keyword>
<evidence type="ECO:0000256" key="1">
    <source>
        <dbReference type="ARBA" id="ARBA00022450"/>
    </source>
</evidence>
<dbReference type="SUPFAM" id="SSF52151">
    <property type="entry name" value="FabD/lysophospholipase-like"/>
    <property type="match status" value="1"/>
</dbReference>
<dbReference type="Pfam" id="PF00698">
    <property type="entry name" value="Acyl_transf_1"/>
    <property type="match status" value="1"/>
</dbReference>
<dbReference type="InterPro" id="IPR050091">
    <property type="entry name" value="PKS_NRPS_Biosynth_Enz"/>
</dbReference>
<dbReference type="OrthoDB" id="515223at2759"/>
<dbReference type="SMART" id="SM00825">
    <property type="entry name" value="PKS_KS"/>
    <property type="match status" value="1"/>
</dbReference>
<evidence type="ECO:0000256" key="4">
    <source>
        <dbReference type="SAM" id="MobiDB-lite"/>
    </source>
</evidence>
<dbReference type="InterPro" id="IPR001227">
    <property type="entry name" value="Ac_transferase_dom_sf"/>
</dbReference>
<dbReference type="KEGG" id="mng:MNEG_0724"/>
<dbReference type="PROSITE" id="PS52004">
    <property type="entry name" value="KS3_2"/>
    <property type="match status" value="1"/>
</dbReference>
<reference evidence="6 7" key="1">
    <citation type="journal article" date="2013" name="BMC Genomics">
        <title>Reconstruction of the lipid metabolism for the microalga Monoraphidium neglectum from its genome sequence reveals characteristics suitable for biofuel production.</title>
        <authorList>
            <person name="Bogen C."/>
            <person name="Al-Dilaimi A."/>
            <person name="Albersmeier A."/>
            <person name="Wichmann J."/>
            <person name="Grundmann M."/>
            <person name="Rupp O."/>
            <person name="Lauersen K.J."/>
            <person name="Blifernez-Klassen O."/>
            <person name="Kalinowski J."/>
            <person name="Goesmann A."/>
            <person name="Mussgnug J.H."/>
            <person name="Kruse O."/>
        </authorList>
    </citation>
    <scope>NUCLEOTIDE SEQUENCE [LARGE SCALE GENOMIC DNA]</scope>
    <source>
        <strain evidence="6 7">SAG 48.87</strain>
    </source>
</reference>
<feature type="domain" description="Ketosynthase family 3 (KS3)" evidence="5">
    <location>
        <begin position="7"/>
        <end position="433"/>
    </location>
</feature>
<dbReference type="Pfam" id="PF00109">
    <property type="entry name" value="ketoacyl-synt"/>
    <property type="match status" value="1"/>
</dbReference>
<evidence type="ECO:0000256" key="2">
    <source>
        <dbReference type="ARBA" id="ARBA00022553"/>
    </source>
</evidence>
<evidence type="ECO:0000313" key="7">
    <source>
        <dbReference type="Proteomes" id="UP000054498"/>
    </source>
</evidence>
<keyword evidence="1" id="KW-0596">Phosphopantetheine</keyword>
<dbReference type="Gene3D" id="3.30.70.250">
    <property type="entry name" value="Malonyl-CoA ACP transacylase, ACP-binding"/>
    <property type="match status" value="1"/>
</dbReference>
<dbReference type="InterPro" id="IPR016039">
    <property type="entry name" value="Thiolase-like"/>
</dbReference>
<dbReference type="InterPro" id="IPR016035">
    <property type="entry name" value="Acyl_Trfase/lysoPLipase"/>
</dbReference>
<dbReference type="CDD" id="cd00833">
    <property type="entry name" value="PKS"/>
    <property type="match status" value="1"/>
</dbReference>
<dbReference type="STRING" id="145388.A0A0D2LLJ9"/>
<evidence type="ECO:0000313" key="6">
    <source>
        <dbReference type="EMBL" id="KIZ07229.1"/>
    </source>
</evidence>
<dbReference type="Proteomes" id="UP000054498">
    <property type="component" value="Unassembled WGS sequence"/>
</dbReference>
<dbReference type="Gene3D" id="3.10.129.110">
    <property type="entry name" value="Polyketide synthase dehydratase"/>
    <property type="match status" value="1"/>
</dbReference>
<proteinExistence type="predicted"/>
<dbReference type="Pfam" id="PF14765">
    <property type="entry name" value="PS-DH"/>
    <property type="match status" value="1"/>
</dbReference>
<accession>A0A0D2LLJ9</accession>
<dbReference type="Pfam" id="PF02801">
    <property type="entry name" value="Ketoacyl-synt_C"/>
    <property type="match status" value="1"/>
</dbReference>
<dbReference type="InterPro" id="IPR014043">
    <property type="entry name" value="Acyl_transferase_dom"/>
</dbReference>
<evidence type="ECO:0000259" key="5">
    <source>
        <dbReference type="PROSITE" id="PS52004"/>
    </source>
</evidence>
<dbReference type="Gene3D" id="3.40.366.10">
    <property type="entry name" value="Malonyl-Coenzyme A Acyl Carrier Protein, domain 2"/>
    <property type="match status" value="2"/>
</dbReference>
<dbReference type="Gene3D" id="3.40.47.10">
    <property type="match status" value="1"/>
</dbReference>
<dbReference type="InterPro" id="IPR014030">
    <property type="entry name" value="Ketoacyl_synth_N"/>
</dbReference>